<reference evidence="4" key="1">
    <citation type="submission" date="2020-05" db="EMBL/GenBank/DDBJ databases">
        <authorList>
            <person name="Chiriac C."/>
            <person name="Salcher M."/>
            <person name="Ghai R."/>
            <person name="Kavagutti S V."/>
        </authorList>
    </citation>
    <scope>NUCLEOTIDE SEQUENCE</scope>
</reference>
<dbReference type="EMBL" id="LR797096">
    <property type="protein sequence ID" value="CAB4186537.1"/>
    <property type="molecule type" value="Genomic_DNA"/>
</dbReference>
<evidence type="ECO:0000256" key="1">
    <source>
        <dbReference type="SAM" id="Phobius"/>
    </source>
</evidence>
<keyword evidence="1" id="KW-0472">Membrane</keyword>
<dbReference type="EMBL" id="LR796930">
    <property type="protein sequence ID" value="CAB4175994.1"/>
    <property type="molecule type" value="Genomic_DNA"/>
</dbReference>
<keyword evidence="1" id="KW-1133">Transmembrane helix</keyword>
<accession>A0A6J5Q8T5</accession>
<keyword evidence="1" id="KW-0812">Transmembrane</keyword>
<evidence type="ECO:0000313" key="6">
    <source>
        <dbReference type="EMBL" id="CAB4217648.1"/>
    </source>
</evidence>
<evidence type="ECO:0000313" key="2">
    <source>
        <dbReference type="EMBL" id="CAB4146212.1"/>
    </source>
</evidence>
<evidence type="ECO:0000313" key="4">
    <source>
        <dbReference type="EMBL" id="CAB4175994.1"/>
    </source>
</evidence>
<evidence type="ECO:0000313" key="3">
    <source>
        <dbReference type="EMBL" id="CAB4163623.1"/>
    </source>
</evidence>
<name>A0A6J5Q8T5_9CAUD</name>
<gene>
    <name evidence="5" type="ORF">UFOVP1147_56</name>
    <name evidence="6" type="ORF">UFOVP1594_52</name>
    <name evidence="2" type="ORF">UFOVP484_17</name>
    <name evidence="3" type="ORF">UFOVP808_33</name>
    <name evidence="4" type="ORF">UFOVP994_52</name>
</gene>
<sequence length="84" mass="9594">MTDDDFKRLESKVDKLADAIGKLILFEERQAHQGQRIGAAEGLLSVHEALIQRIDRKTDQWINRGMGVWAAAAVVFSLVQFWKR</sequence>
<protein>
    <submittedName>
        <fullName evidence="4">Uncharacterized protein</fullName>
    </submittedName>
</protein>
<dbReference type="EMBL" id="LR797458">
    <property type="protein sequence ID" value="CAB4217648.1"/>
    <property type="molecule type" value="Genomic_DNA"/>
</dbReference>
<dbReference type="EMBL" id="LR796463">
    <property type="protein sequence ID" value="CAB4146212.1"/>
    <property type="molecule type" value="Genomic_DNA"/>
</dbReference>
<feature type="transmembrane region" description="Helical" evidence="1">
    <location>
        <begin position="61"/>
        <end position="82"/>
    </location>
</feature>
<organism evidence="4">
    <name type="scientific">uncultured Caudovirales phage</name>
    <dbReference type="NCBI Taxonomy" id="2100421"/>
    <lineage>
        <taxon>Viruses</taxon>
        <taxon>Duplodnaviria</taxon>
        <taxon>Heunggongvirae</taxon>
        <taxon>Uroviricota</taxon>
        <taxon>Caudoviricetes</taxon>
        <taxon>Peduoviridae</taxon>
        <taxon>Maltschvirus</taxon>
        <taxon>Maltschvirus maltsch</taxon>
    </lineage>
</organism>
<dbReference type="EMBL" id="LR796751">
    <property type="protein sequence ID" value="CAB4163623.1"/>
    <property type="molecule type" value="Genomic_DNA"/>
</dbReference>
<proteinExistence type="predicted"/>
<evidence type="ECO:0000313" key="5">
    <source>
        <dbReference type="EMBL" id="CAB4186537.1"/>
    </source>
</evidence>